<comment type="caution">
    <text evidence="2">The sequence shown here is derived from an EMBL/GenBank/DDBJ whole genome shotgun (WGS) entry which is preliminary data.</text>
</comment>
<sequence>MKSYYADRLYGRRLEQVYDIAPPRVRQYLDAELSYVAERVRPEDVVLELGCGYGRILPRLSQTVRLVIGIDLSLANLLFGQERLHDLSNCLLLNMDAVELGFQDHVFDRVVCIQNGISAFHVNQRNLIRESLRVTKPGGTLFFSSYSSKFWEPRLQWFQLQSDAGLLGPIDCKKTKDGVIICKDGFTATTVGPSEFLSLVAGLNVHTEITEIDDSSIFYVLTSQTAG</sequence>
<dbReference type="InterPro" id="IPR050508">
    <property type="entry name" value="Methyltransf_Superfamily"/>
</dbReference>
<dbReference type="Pfam" id="PF13649">
    <property type="entry name" value="Methyltransf_25"/>
    <property type="match status" value="1"/>
</dbReference>
<protein>
    <recommendedName>
        <fullName evidence="1">Methyltransferase domain-containing protein</fullName>
    </recommendedName>
</protein>
<dbReference type="SUPFAM" id="SSF53335">
    <property type="entry name" value="S-adenosyl-L-methionine-dependent methyltransferases"/>
    <property type="match status" value="1"/>
</dbReference>
<reference evidence="2 3" key="1">
    <citation type="journal article" date="2015" name="Microbiome">
        <title>Genomic resolution of linkages in carbon, nitrogen, and sulfur cycling among widespread estuary sediment bacteria.</title>
        <authorList>
            <person name="Baker B.J."/>
            <person name="Lazar C.S."/>
            <person name="Teske A.P."/>
            <person name="Dick G.J."/>
        </authorList>
    </citation>
    <scope>NUCLEOTIDE SEQUENCE [LARGE SCALE GENOMIC DNA]</scope>
    <source>
        <strain evidence="2">DG_26</strain>
    </source>
</reference>
<dbReference type="AlphaFoldDB" id="A0A0S7WGI4"/>
<gene>
    <name evidence="2" type="ORF">AMJ40_06460</name>
</gene>
<proteinExistence type="predicted"/>
<name>A0A0S7WGI4_UNCT6</name>
<dbReference type="Proteomes" id="UP000051124">
    <property type="component" value="Unassembled WGS sequence"/>
</dbReference>
<dbReference type="PATRIC" id="fig|1703771.3.peg.640"/>
<feature type="domain" description="Methyltransferase" evidence="1">
    <location>
        <begin position="46"/>
        <end position="139"/>
    </location>
</feature>
<evidence type="ECO:0000313" key="3">
    <source>
        <dbReference type="Proteomes" id="UP000051124"/>
    </source>
</evidence>
<dbReference type="InterPro" id="IPR029063">
    <property type="entry name" value="SAM-dependent_MTases_sf"/>
</dbReference>
<evidence type="ECO:0000259" key="1">
    <source>
        <dbReference type="Pfam" id="PF13649"/>
    </source>
</evidence>
<dbReference type="GO" id="GO:0008168">
    <property type="term" value="F:methyltransferase activity"/>
    <property type="evidence" value="ECO:0007669"/>
    <property type="project" value="TreeGrafter"/>
</dbReference>
<organism evidence="2 3">
    <name type="scientific">candidate division TA06 bacterium DG_26</name>
    <dbReference type="NCBI Taxonomy" id="1703771"/>
    <lineage>
        <taxon>Bacteria</taxon>
        <taxon>Bacteria division TA06</taxon>
    </lineage>
</organism>
<dbReference type="CDD" id="cd02440">
    <property type="entry name" value="AdoMet_MTases"/>
    <property type="match status" value="1"/>
</dbReference>
<evidence type="ECO:0000313" key="2">
    <source>
        <dbReference type="EMBL" id="KPJ49017.1"/>
    </source>
</evidence>
<dbReference type="Gene3D" id="3.40.50.150">
    <property type="entry name" value="Vaccinia Virus protein VP39"/>
    <property type="match status" value="1"/>
</dbReference>
<dbReference type="EMBL" id="LIZT01000079">
    <property type="protein sequence ID" value="KPJ49017.1"/>
    <property type="molecule type" value="Genomic_DNA"/>
</dbReference>
<accession>A0A0S7WGI4</accession>
<dbReference type="InterPro" id="IPR041698">
    <property type="entry name" value="Methyltransf_25"/>
</dbReference>
<dbReference type="PANTHER" id="PTHR42912">
    <property type="entry name" value="METHYLTRANSFERASE"/>
    <property type="match status" value="1"/>
</dbReference>